<dbReference type="GeneID" id="98001527"/>
<name>B1C5Y0_9FIRM</name>
<dbReference type="EMBL" id="ABIL02000003">
    <property type="protein sequence ID" value="EDS73549.1"/>
    <property type="molecule type" value="Genomic_DNA"/>
</dbReference>
<sequence length="55" mass="6611">MLRKGRPTNNPKRNRMEVRLSDEDINYLDFCCKKLNKTKAEIIRLGIKLVYEKEK</sequence>
<keyword evidence="2" id="KW-1185">Reference proteome</keyword>
<gene>
    <name evidence="1" type="ORF">ANASTE_00118</name>
</gene>
<reference evidence="1" key="2">
    <citation type="submission" date="2013-08" db="EMBL/GenBank/DDBJ databases">
        <title>Draft genome sequence of Anaerofustis stercorihominis (DSM 17244).</title>
        <authorList>
            <person name="Sudarsanam P."/>
            <person name="Ley R."/>
            <person name="Guruge J."/>
            <person name="Turnbaugh P.J."/>
            <person name="Mahowald M."/>
            <person name="Liep D."/>
            <person name="Gordon J."/>
        </authorList>
    </citation>
    <scope>NUCLEOTIDE SEQUENCE</scope>
    <source>
        <strain evidence="1">DSM 17244</strain>
    </source>
</reference>
<proteinExistence type="predicted"/>
<dbReference type="STRING" id="445971.ANASTE_00118"/>
<organism evidence="1 2">
    <name type="scientific">Anaerofustis stercorihominis DSM 17244</name>
    <dbReference type="NCBI Taxonomy" id="445971"/>
    <lineage>
        <taxon>Bacteria</taxon>
        <taxon>Bacillati</taxon>
        <taxon>Bacillota</taxon>
        <taxon>Clostridia</taxon>
        <taxon>Eubacteriales</taxon>
        <taxon>Eubacteriaceae</taxon>
        <taxon>Anaerofustis</taxon>
    </lineage>
</organism>
<comment type="caution">
    <text evidence="1">The sequence shown here is derived from an EMBL/GenBank/DDBJ whole genome shotgun (WGS) entry which is preliminary data.</text>
</comment>
<evidence type="ECO:0000313" key="1">
    <source>
        <dbReference type="EMBL" id="EDS73549.1"/>
    </source>
</evidence>
<dbReference type="RefSeq" id="WP_007049574.1">
    <property type="nucleotide sequence ID" value="NZ_DS560017.1"/>
</dbReference>
<dbReference type="HOGENOM" id="CLU_198307_0_2_9"/>
<evidence type="ECO:0008006" key="3">
    <source>
        <dbReference type="Google" id="ProtNLM"/>
    </source>
</evidence>
<dbReference type="AlphaFoldDB" id="B1C5Y0"/>
<reference evidence="1" key="1">
    <citation type="submission" date="2008-01" db="EMBL/GenBank/DDBJ databases">
        <authorList>
            <person name="Fulton L."/>
            <person name="Clifton S."/>
            <person name="Fulton B."/>
            <person name="Xu J."/>
            <person name="Minx P."/>
            <person name="Pepin K.H."/>
            <person name="Johnson M."/>
            <person name="Thiruvilangam P."/>
            <person name="Bhonagiri V."/>
            <person name="Nash W.E."/>
            <person name="Mardis E.R."/>
            <person name="Wilson R.K."/>
        </authorList>
    </citation>
    <scope>NUCLEOTIDE SEQUENCE [LARGE SCALE GENOMIC DNA]</scope>
    <source>
        <strain evidence="1">DSM 17244</strain>
    </source>
</reference>
<accession>B1C5Y0</accession>
<evidence type="ECO:0000313" key="2">
    <source>
        <dbReference type="Proteomes" id="UP000005178"/>
    </source>
</evidence>
<dbReference type="Proteomes" id="UP000005178">
    <property type="component" value="Unassembled WGS sequence"/>
</dbReference>
<protein>
    <recommendedName>
        <fullName evidence="3">Ribbon-helix-helix protein, CopG family</fullName>
    </recommendedName>
</protein>